<evidence type="ECO:0000256" key="3">
    <source>
        <dbReference type="ARBA" id="ARBA00022679"/>
    </source>
</evidence>
<name>A0A6A2XE36_HIBSY</name>
<accession>A0A6A2XE36</accession>
<organism evidence="4 5">
    <name type="scientific">Hibiscus syriacus</name>
    <name type="common">Rose of Sharon</name>
    <dbReference type="NCBI Taxonomy" id="106335"/>
    <lineage>
        <taxon>Eukaryota</taxon>
        <taxon>Viridiplantae</taxon>
        <taxon>Streptophyta</taxon>
        <taxon>Embryophyta</taxon>
        <taxon>Tracheophyta</taxon>
        <taxon>Spermatophyta</taxon>
        <taxon>Magnoliopsida</taxon>
        <taxon>eudicotyledons</taxon>
        <taxon>Gunneridae</taxon>
        <taxon>Pentapetalae</taxon>
        <taxon>rosids</taxon>
        <taxon>malvids</taxon>
        <taxon>Malvales</taxon>
        <taxon>Malvaceae</taxon>
        <taxon>Malvoideae</taxon>
        <taxon>Hibiscus</taxon>
    </lineage>
</organism>
<evidence type="ECO:0000256" key="1">
    <source>
        <dbReference type="ARBA" id="ARBA00009995"/>
    </source>
</evidence>
<keyword evidence="3" id="KW-0808">Transferase</keyword>
<dbReference type="PANTHER" id="PTHR11926">
    <property type="entry name" value="GLUCOSYL/GLUCURONOSYL TRANSFERASES"/>
    <property type="match status" value="1"/>
</dbReference>
<dbReference type="AlphaFoldDB" id="A0A6A2XE36"/>
<evidence type="ECO:0000256" key="2">
    <source>
        <dbReference type="ARBA" id="ARBA00022676"/>
    </source>
</evidence>
<evidence type="ECO:0000313" key="4">
    <source>
        <dbReference type="EMBL" id="KAE8667900.1"/>
    </source>
</evidence>
<reference evidence="4" key="1">
    <citation type="submission" date="2019-09" db="EMBL/GenBank/DDBJ databases">
        <title>Draft genome information of white flower Hibiscus syriacus.</title>
        <authorList>
            <person name="Kim Y.-M."/>
        </authorList>
    </citation>
    <scope>NUCLEOTIDE SEQUENCE [LARGE SCALE GENOMIC DNA]</scope>
    <source>
        <strain evidence="4">YM2019G1</strain>
    </source>
</reference>
<dbReference type="CDD" id="cd03784">
    <property type="entry name" value="GT1_Gtf-like"/>
    <property type="match status" value="1"/>
</dbReference>
<keyword evidence="5" id="KW-1185">Reference proteome</keyword>
<gene>
    <name evidence="4" type="ORF">F3Y22_tig00112354pilonHSYRG00084</name>
</gene>
<keyword evidence="2" id="KW-0328">Glycosyltransferase</keyword>
<comment type="caution">
    <text evidence="4">The sequence shown here is derived from an EMBL/GenBank/DDBJ whole genome shotgun (WGS) entry which is preliminary data.</text>
</comment>
<dbReference type="Proteomes" id="UP000436088">
    <property type="component" value="Unassembled WGS sequence"/>
</dbReference>
<dbReference type="GO" id="GO:0080043">
    <property type="term" value="F:quercetin 3-O-glucosyltransferase activity"/>
    <property type="evidence" value="ECO:0007669"/>
    <property type="project" value="TreeGrafter"/>
</dbReference>
<evidence type="ECO:0000313" key="5">
    <source>
        <dbReference type="Proteomes" id="UP000436088"/>
    </source>
</evidence>
<dbReference type="Pfam" id="PF00201">
    <property type="entry name" value="UDPGT"/>
    <property type="match status" value="1"/>
</dbReference>
<dbReference type="SUPFAM" id="SSF53756">
    <property type="entry name" value="UDP-Glycosyltransferase/glycogen phosphorylase"/>
    <property type="match status" value="1"/>
</dbReference>
<dbReference type="EMBL" id="VEPZ02001563">
    <property type="protein sequence ID" value="KAE8667900.1"/>
    <property type="molecule type" value="Genomic_DNA"/>
</dbReference>
<sequence>MDAAQELGVPCVGLWTASTVSLVCYTHFPRLFEEGLTPVTSAGGLTKACLDTAMDWMPGMEDLRFRDLPSYARTTDPNGGMLDVIRNLTSGDFKISALALNTFESLERDISDTMSSILDPIPFYNIGPLHLLVDQIEDDRLKHIDSNLLVEQSECVKWLDSKEPDRNLRELRIPDLIEGKAVILPPEFVAEVEGRGLLASWCPQEEVLKHPSVGGFLSHMGWNSTIESVSAGVPMLCLPNFADQQTNTWLACTNLGIGRPKAIELKKKAKEASDHGGSSPRNLDNLLTAVLGSPIV</sequence>
<protein>
    <submittedName>
        <fullName evidence="4">Translocon at the outer membrane of chloroplasts 64-V isoform 1</fullName>
    </submittedName>
</protein>
<comment type="similarity">
    <text evidence="1">Belongs to the UDP-glycosyltransferase family.</text>
</comment>
<proteinExistence type="inferred from homology"/>
<dbReference type="PANTHER" id="PTHR11926:SF1498">
    <property type="entry name" value="GLYCOSYLTRANSFERASE"/>
    <property type="match status" value="1"/>
</dbReference>
<dbReference type="InterPro" id="IPR002213">
    <property type="entry name" value="UDP_glucos_trans"/>
</dbReference>
<dbReference type="GO" id="GO:0080044">
    <property type="term" value="F:quercetin 7-O-glucosyltransferase activity"/>
    <property type="evidence" value="ECO:0007669"/>
    <property type="project" value="TreeGrafter"/>
</dbReference>
<dbReference type="Gene3D" id="3.40.50.2000">
    <property type="entry name" value="Glycogen Phosphorylase B"/>
    <property type="match status" value="2"/>
</dbReference>